<dbReference type="Proteomes" id="UP001443914">
    <property type="component" value="Unassembled WGS sequence"/>
</dbReference>
<dbReference type="EMBL" id="JBDFQZ010000012">
    <property type="protein sequence ID" value="KAK9671992.1"/>
    <property type="molecule type" value="Genomic_DNA"/>
</dbReference>
<evidence type="ECO:0000256" key="1">
    <source>
        <dbReference type="SAM" id="MobiDB-lite"/>
    </source>
</evidence>
<proteinExistence type="predicted"/>
<feature type="compositionally biased region" description="Basic residues" evidence="1">
    <location>
        <begin position="38"/>
        <end position="49"/>
    </location>
</feature>
<sequence>MSAIFVIMINPPLFHQFGNFSLRRRAPARDPPPAYLLSRRRTSSPRRRPTTFPAAAVFLSRDSSIFSIKYFDKAPSTYSQKMIDELWERWISYVSRYNQPFNDDDDEYDNGLLEL</sequence>
<dbReference type="AlphaFoldDB" id="A0AAW1H7G7"/>
<reference evidence="2" key="1">
    <citation type="submission" date="2024-03" db="EMBL/GenBank/DDBJ databases">
        <title>WGS assembly of Saponaria officinalis var. Norfolk2.</title>
        <authorList>
            <person name="Jenkins J."/>
            <person name="Shu S."/>
            <person name="Grimwood J."/>
            <person name="Barry K."/>
            <person name="Goodstein D."/>
            <person name="Schmutz J."/>
            <person name="Leebens-Mack J."/>
            <person name="Osbourn A."/>
        </authorList>
    </citation>
    <scope>NUCLEOTIDE SEQUENCE [LARGE SCALE GENOMIC DNA]</scope>
    <source>
        <strain evidence="2">JIC</strain>
    </source>
</reference>
<comment type="caution">
    <text evidence="2">The sequence shown here is derived from an EMBL/GenBank/DDBJ whole genome shotgun (WGS) entry which is preliminary data.</text>
</comment>
<accession>A0AAW1H7G7</accession>
<organism evidence="2 3">
    <name type="scientific">Saponaria officinalis</name>
    <name type="common">Common soapwort</name>
    <name type="synonym">Lychnis saponaria</name>
    <dbReference type="NCBI Taxonomy" id="3572"/>
    <lineage>
        <taxon>Eukaryota</taxon>
        <taxon>Viridiplantae</taxon>
        <taxon>Streptophyta</taxon>
        <taxon>Embryophyta</taxon>
        <taxon>Tracheophyta</taxon>
        <taxon>Spermatophyta</taxon>
        <taxon>Magnoliopsida</taxon>
        <taxon>eudicotyledons</taxon>
        <taxon>Gunneridae</taxon>
        <taxon>Pentapetalae</taxon>
        <taxon>Caryophyllales</taxon>
        <taxon>Caryophyllaceae</taxon>
        <taxon>Caryophylleae</taxon>
        <taxon>Saponaria</taxon>
    </lineage>
</organism>
<protein>
    <submittedName>
        <fullName evidence="2">Uncharacterized protein</fullName>
    </submittedName>
</protein>
<evidence type="ECO:0000313" key="3">
    <source>
        <dbReference type="Proteomes" id="UP001443914"/>
    </source>
</evidence>
<evidence type="ECO:0000313" key="2">
    <source>
        <dbReference type="EMBL" id="KAK9671992.1"/>
    </source>
</evidence>
<gene>
    <name evidence="2" type="ORF">RND81_12G068400</name>
</gene>
<name>A0AAW1H7G7_SAPOF</name>
<feature type="region of interest" description="Disordered" evidence="1">
    <location>
        <begin position="25"/>
        <end position="49"/>
    </location>
</feature>
<keyword evidence="3" id="KW-1185">Reference proteome</keyword>